<protein>
    <submittedName>
        <fullName evidence="1">Uncharacterized protein</fullName>
    </submittedName>
</protein>
<gene>
    <name evidence="1" type="ORF">ACFP1Z_17800</name>
</gene>
<name>A0ABW0Z0R3_9ACTN</name>
<sequence>MEAELAALAASGATTLVGVMVSDAWGQAKGRLAWFFARGGDEEAAGEELSEAREELVAARAAEDAPLVADIEAGWRMRLRRVLQADPAAAEELRRLLAELEPEGGEPAGGVRNSVSGVVHGSVVQSGQIHGGISIGGPGGGGPGAA</sequence>
<accession>A0ABW0Z0R3</accession>
<proteinExistence type="predicted"/>
<comment type="caution">
    <text evidence="1">The sequence shown here is derived from an EMBL/GenBank/DDBJ whole genome shotgun (WGS) entry which is preliminary data.</text>
</comment>
<organism evidence="1 2">
    <name type="scientific">Streptomyces gamaensis</name>
    <dbReference type="NCBI Taxonomy" id="1763542"/>
    <lineage>
        <taxon>Bacteria</taxon>
        <taxon>Bacillati</taxon>
        <taxon>Actinomycetota</taxon>
        <taxon>Actinomycetes</taxon>
        <taxon>Kitasatosporales</taxon>
        <taxon>Streptomycetaceae</taxon>
        <taxon>Streptomyces</taxon>
    </lineage>
</organism>
<keyword evidence="2" id="KW-1185">Reference proteome</keyword>
<dbReference type="RefSeq" id="WP_390317383.1">
    <property type="nucleotide sequence ID" value="NZ_JBHSPB010000010.1"/>
</dbReference>
<evidence type="ECO:0000313" key="2">
    <source>
        <dbReference type="Proteomes" id="UP001596083"/>
    </source>
</evidence>
<evidence type="ECO:0000313" key="1">
    <source>
        <dbReference type="EMBL" id="MFC5722022.1"/>
    </source>
</evidence>
<reference evidence="2" key="1">
    <citation type="journal article" date="2019" name="Int. J. Syst. Evol. Microbiol.">
        <title>The Global Catalogue of Microorganisms (GCM) 10K type strain sequencing project: providing services to taxonomists for standard genome sequencing and annotation.</title>
        <authorList>
            <consortium name="The Broad Institute Genomics Platform"/>
            <consortium name="The Broad Institute Genome Sequencing Center for Infectious Disease"/>
            <person name="Wu L."/>
            <person name="Ma J."/>
        </authorList>
    </citation>
    <scope>NUCLEOTIDE SEQUENCE [LARGE SCALE GENOMIC DNA]</scope>
    <source>
        <strain evidence="2">CGMCC 4.7304</strain>
    </source>
</reference>
<dbReference type="EMBL" id="JBHSPB010000010">
    <property type="protein sequence ID" value="MFC5722022.1"/>
    <property type="molecule type" value="Genomic_DNA"/>
</dbReference>
<dbReference type="Proteomes" id="UP001596083">
    <property type="component" value="Unassembled WGS sequence"/>
</dbReference>